<evidence type="ECO:0000259" key="15">
    <source>
        <dbReference type="PROSITE" id="PS51851"/>
    </source>
</evidence>
<comment type="cofactor">
    <cofactor evidence="12">
        <name>Mg(2+)</name>
        <dbReference type="ChEBI" id="CHEBI:18420"/>
    </cofactor>
    <text evidence="12">Binds 2 magnesium ions per subunit.</text>
</comment>
<feature type="active site" evidence="12">
    <location>
        <position position="122"/>
    </location>
</feature>
<keyword evidence="8 12" id="KW-0100">Branched-chain amino acid biosynthesis</keyword>
<feature type="binding site" evidence="12">
    <location>
        <position position="67"/>
    </location>
    <ligand>
        <name>NADP(+)</name>
        <dbReference type="ChEBI" id="CHEBI:58349"/>
    </ligand>
</feature>
<comment type="catalytic activity">
    <reaction evidence="12">
        <text>(2R,3R)-2,3-dihydroxy-3-methylpentanoate + NADP(+) = (S)-2-ethyl-2-hydroxy-3-oxobutanoate + NADPH + H(+)</text>
        <dbReference type="Rhea" id="RHEA:13493"/>
        <dbReference type="ChEBI" id="CHEBI:15378"/>
        <dbReference type="ChEBI" id="CHEBI:49256"/>
        <dbReference type="ChEBI" id="CHEBI:49258"/>
        <dbReference type="ChEBI" id="CHEBI:57783"/>
        <dbReference type="ChEBI" id="CHEBI:58349"/>
        <dbReference type="EC" id="1.1.1.86"/>
    </reaction>
</comment>
<keyword evidence="12" id="KW-0521">NADP</keyword>
<dbReference type="PIRSF" id="PIRSF000116">
    <property type="entry name" value="IlvC_gammaproteo"/>
    <property type="match status" value="1"/>
</dbReference>
<accession>A8AA38</accession>
<dbReference type="InterPro" id="IPR014359">
    <property type="entry name" value="KARI_prok"/>
</dbReference>
<feature type="binding site" evidence="12">
    <location>
        <position position="62"/>
    </location>
    <ligand>
        <name>NADP(+)</name>
        <dbReference type="ChEBI" id="CHEBI:58349"/>
    </ligand>
</feature>
<evidence type="ECO:0000256" key="4">
    <source>
        <dbReference type="ARBA" id="ARBA00022605"/>
    </source>
</evidence>
<dbReference type="GO" id="GO:0004455">
    <property type="term" value="F:ketol-acid reductoisomerase activity"/>
    <property type="evidence" value="ECO:0007669"/>
    <property type="project" value="UniProtKB-UniRule"/>
</dbReference>
<comment type="pathway">
    <text evidence="2 12">Amino-acid biosynthesis; L-isoleucine biosynthesis; L-isoleucine from 2-oxobutanoate: step 2/4.</text>
</comment>
<dbReference type="GO" id="GO:0000287">
    <property type="term" value="F:magnesium ion binding"/>
    <property type="evidence" value="ECO:0007669"/>
    <property type="project" value="UniProtKB-UniRule"/>
</dbReference>
<dbReference type="PROSITE" id="PS51850">
    <property type="entry name" value="KARI_N"/>
    <property type="match status" value="1"/>
</dbReference>
<feature type="domain" description="KARI N-terminal Rossmann" evidence="14">
    <location>
        <begin position="16"/>
        <end position="196"/>
    </location>
</feature>
<dbReference type="KEGG" id="iho:Igni_0608"/>
<evidence type="ECO:0000256" key="10">
    <source>
        <dbReference type="ARBA" id="ARBA00052344"/>
    </source>
</evidence>
<feature type="domain" description="KARI C-terminal knotted" evidence="15">
    <location>
        <begin position="197"/>
        <end position="342"/>
    </location>
</feature>
<evidence type="ECO:0000256" key="1">
    <source>
        <dbReference type="ARBA" id="ARBA00004864"/>
    </source>
</evidence>
<dbReference type="SUPFAM" id="SSF51735">
    <property type="entry name" value="NAD(P)-binding Rossmann-fold domains"/>
    <property type="match status" value="1"/>
</dbReference>
<comment type="catalytic activity">
    <reaction evidence="10">
        <text>(2R)-2,3-dihydroxy-3-methylbutanoate + NADP(+) = (2S)-2-acetolactate + NADPH + H(+)</text>
        <dbReference type="Rhea" id="RHEA:22068"/>
        <dbReference type="ChEBI" id="CHEBI:15378"/>
        <dbReference type="ChEBI" id="CHEBI:49072"/>
        <dbReference type="ChEBI" id="CHEBI:57783"/>
        <dbReference type="ChEBI" id="CHEBI:58349"/>
        <dbReference type="ChEBI" id="CHEBI:58476"/>
        <dbReference type="EC" id="1.1.1.383"/>
    </reaction>
</comment>
<evidence type="ECO:0000256" key="6">
    <source>
        <dbReference type="ARBA" id="ARBA00022842"/>
    </source>
</evidence>
<comment type="pathway">
    <text evidence="1 12">Amino-acid biosynthesis; L-valine biosynthesis; L-valine from pyruvate: step 2/4.</text>
</comment>
<name>A8AA38_IGNH4</name>
<dbReference type="FunFam" id="3.40.50.720:FF:000023">
    <property type="entry name" value="Ketol-acid reductoisomerase (NADP(+))"/>
    <property type="match status" value="1"/>
</dbReference>
<gene>
    <name evidence="12" type="primary">ilvC</name>
    <name evidence="16" type="ordered locus">Igni_0608</name>
</gene>
<protein>
    <recommendedName>
        <fullName evidence="12">Ketol-acid reductoisomerase (NADP(+))</fullName>
        <shortName evidence="12">KARI</shortName>
        <ecNumber evidence="12">1.1.1.86</ecNumber>
    </recommendedName>
    <alternativeName>
        <fullName evidence="12">Acetohydroxy-acid isomeroreductase</fullName>
        <shortName evidence="12">AHIR</shortName>
    </alternativeName>
    <alternativeName>
        <fullName evidence="12">Alpha-keto-beta-hydroxylacyl reductoisomerase</fullName>
    </alternativeName>
</protein>
<dbReference type="HOGENOM" id="CLU_033821_0_1_2"/>
<evidence type="ECO:0000256" key="8">
    <source>
        <dbReference type="ARBA" id="ARBA00023304"/>
    </source>
</evidence>
<dbReference type="InterPro" id="IPR000506">
    <property type="entry name" value="KARI_C"/>
</dbReference>
<keyword evidence="7 12" id="KW-0560">Oxidoreductase</keyword>
<dbReference type="PROSITE" id="PS51851">
    <property type="entry name" value="KARI_C"/>
    <property type="match status" value="1"/>
</dbReference>
<keyword evidence="17" id="KW-1185">Reference proteome</keyword>
<dbReference type="Pfam" id="PF07991">
    <property type="entry name" value="KARI_N"/>
    <property type="match status" value="1"/>
</dbReference>
<dbReference type="NCBIfam" id="TIGR00465">
    <property type="entry name" value="ilvC"/>
    <property type="match status" value="1"/>
</dbReference>
<reference evidence="16 17" key="1">
    <citation type="journal article" date="2008" name="Genome Biol.">
        <title>A genomic analysis of the archaeal system Ignicoccus hospitalis-Nanoarchaeum equitans.</title>
        <authorList>
            <person name="Podar M."/>
            <person name="Anderson I."/>
            <person name="Makarova K.S."/>
            <person name="Elkins J.G."/>
            <person name="Ivanova N."/>
            <person name="Wall M.A."/>
            <person name="Lykidis A."/>
            <person name="Mavromatis K."/>
            <person name="Sun H."/>
            <person name="Hudson M.E."/>
            <person name="Chen W."/>
            <person name="Deciu C."/>
            <person name="Hutchison D."/>
            <person name="Eads J.R."/>
            <person name="Anderson A."/>
            <person name="Fernandes F."/>
            <person name="Szeto E."/>
            <person name="Lapidus A."/>
            <person name="Kyrpides N.C."/>
            <person name="Saier M.H.Jr."/>
            <person name="Richardson P.M."/>
            <person name="Rachel R."/>
            <person name="Huber H."/>
            <person name="Eisen J.A."/>
            <person name="Koonin E.V."/>
            <person name="Keller M."/>
            <person name="Stetter K.O."/>
        </authorList>
    </citation>
    <scope>NUCLEOTIDE SEQUENCE [LARGE SCALE GENOMIC DNA]</scope>
    <source>
        <strain evidence="17">KIN4/I / DSM 18386 / JCM 14125</strain>
    </source>
</reference>
<evidence type="ECO:0000313" key="17">
    <source>
        <dbReference type="Proteomes" id="UP000000262"/>
    </source>
</evidence>
<dbReference type="eggNOG" id="arCOG04465">
    <property type="taxonomic scope" value="Archaea"/>
</dbReference>
<dbReference type="PANTHER" id="PTHR21371">
    <property type="entry name" value="KETOL-ACID REDUCTOISOMERASE, MITOCHONDRIAL"/>
    <property type="match status" value="1"/>
</dbReference>
<dbReference type="InterPro" id="IPR013116">
    <property type="entry name" value="KARI_N"/>
</dbReference>
<comment type="catalytic activity">
    <reaction evidence="12">
        <text>(2R)-2,3-dihydroxy-3-methylbutanoate + NADP(+) = (2S)-2-acetolactate + NADPH + H(+)</text>
        <dbReference type="Rhea" id="RHEA:22068"/>
        <dbReference type="ChEBI" id="CHEBI:15378"/>
        <dbReference type="ChEBI" id="CHEBI:49072"/>
        <dbReference type="ChEBI" id="CHEBI:57783"/>
        <dbReference type="ChEBI" id="CHEBI:58349"/>
        <dbReference type="ChEBI" id="CHEBI:58476"/>
        <dbReference type="EC" id="1.1.1.86"/>
    </reaction>
</comment>
<keyword evidence="16" id="KW-0413">Isomerase</keyword>
<keyword evidence="6 12" id="KW-0460">Magnesium</keyword>
<evidence type="ECO:0000313" key="16">
    <source>
        <dbReference type="EMBL" id="ABU81790.1"/>
    </source>
</evidence>
<evidence type="ECO:0000256" key="13">
    <source>
        <dbReference type="PROSITE-ProRule" id="PRU01198"/>
    </source>
</evidence>
<comment type="similarity">
    <text evidence="3 12 13">Belongs to the ketol-acid reductoisomerase family.</text>
</comment>
<evidence type="ECO:0000256" key="12">
    <source>
        <dbReference type="HAMAP-Rule" id="MF_00435"/>
    </source>
</evidence>
<dbReference type="InterPro" id="IPR036291">
    <property type="entry name" value="NAD(P)-bd_dom_sf"/>
</dbReference>
<feature type="binding site" evidence="12 13">
    <location>
        <position position="245"/>
    </location>
    <ligand>
        <name>Mg(2+)</name>
        <dbReference type="ChEBI" id="CHEBI:18420"/>
        <label>2</label>
    </ligand>
</feature>
<evidence type="ECO:0000256" key="5">
    <source>
        <dbReference type="ARBA" id="ARBA00022723"/>
    </source>
</evidence>
<feature type="binding site" evidence="12">
    <location>
        <position position="148"/>
    </location>
    <ligand>
        <name>NADP(+)</name>
        <dbReference type="ChEBI" id="CHEBI:58349"/>
    </ligand>
</feature>
<feature type="binding site" evidence="12 13">
    <location>
        <position position="205"/>
    </location>
    <ligand>
        <name>Mg(2+)</name>
        <dbReference type="ChEBI" id="CHEBI:18420"/>
        <label>1</label>
    </ligand>
</feature>
<dbReference type="EMBL" id="CP000816">
    <property type="protein sequence ID" value="ABU81790.1"/>
    <property type="molecule type" value="Genomic_DNA"/>
</dbReference>
<evidence type="ECO:0000256" key="11">
    <source>
        <dbReference type="ARBA" id="ARBA00055021"/>
    </source>
</evidence>
<feature type="binding site" evidence="12 13">
    <location>
        <position position="241"/>
    </location>
    <ligand>
        <name>Mg(2+)</name>
        <dbReference type="ChEBI" id="CHEBI:18420"/>
        <label>2</label>
    </ligand>
</feature>
<dbReference type="STRING" id="453591.Igni_0608"/>
<dbReference type="EC" id="1.1.1.86" evidence="12"/>
<dbReference type="PhylomeDB" id="A8AA38"/>
<sequence>MGLNAGALRRVGVTVAQIWKDSDVSLEPLKGRKVAIIGYGSQGRAWALNIRDSGVDVVVGLRPGGKSWELATKDGFEPKPIPEAAKEGDVIAMLIPDMAQPEIYEKYVEPNLHEGNALVFAHGFNIHYGLIKPPKNVDVIMVAPKSPGPKVREAFLSGRGVPALVAVHQDYTGKAWDLVLALAKALGCTRAGVIKTTFKEETESDLIGEQTVLVGGLMELLKKGFENLVELGYQPEVAYFEAINEAKLIMDLIWQYGFYGMLLRVSDTAKYGGLTVGPKVIDEHVKENMKKASERVISGEFAKEWVEEYKKGMPTLKELMEKVKEHQAEKVGKELRKLMGLEE</sequence>
<evidence type="ECO:0000256" key="7">
    <source>
        <dbReference type="ARBA" id="ARBA00023002"/>
    </source>
</evidence>
<feature type="binding site" evidence="12 13">
    <location>
        <position position="209"/>
    </location>
    <ligand>
        <name>Mg(2+)</name>
        <dbReference type="ChEBI" id="CHEBI:18420"/>
        <label>1</label>
    </ligand>
</feature>
<dbReference type="GO" id="GO:0009099">
    <property type="term" value="P:L-valine biosynthetic process"/>
    <property type="evidence" value="ECO:0007669"/>
    <property type="project" value="UniProtKB-UniRule"/>
</dbReference>
<feature type="binding site" evidence="12">
    <location>
        <begin position="39"/>
        <end position="42"/>
    </location>
    <ligand>
        <name>NADP(+)</name>
        <dbReference type="ChEBI" id="CHEBI:58349"/>
    </ligand>
</feature>
<organism evidence="16 17">
    <name type="scientific">Ignicoccus hospitalis (strain KIN4/I / DSM 18386 / JCM 14125)</name>
    <dbReference type="NCBI Taxonomy" id="453591"/>
    <lineage>
        <taxon>Archaea</taxon>
        <taxon>Thermoproteota</taxon>
        <taxon>Thermoprotei</taxon>
        <taxon>Desulfurococcales</taxon>
        <taxon>Desulfurococcaceae</taxon>
        <taxon>Ignicoccus</taxon>
    </lineage>
</organism>
<proteinExistence type="inferred from homology"/>
<dbReference type="GO" id="GO:0050661">
    <property type="term" value="F:NADP binding"/>
    <property type="evidence" value="ECO:0007669"/>
    <property type="project" value="InterPro"/>
</dbReference>
<dbReference type="HAMAP" id="MF_00435">
    <property type="entry name" value="IlvC"/>
    <property type="match status" value="1"/>
</dbReference>
<keyword evidence="5 12" id="KW-0479">Metal-binding</keyword>
<dbReference type="Proteomes" id="UP000000262">
    <property type="component" value="Chromosome"/>
</dbReference>
<comment type="catalytic activity">
    <reaction evidence="9">
        <text>(2R)-2,3-dihydroxy-3-methylbutanoate + NAD(+) = (2S)-2-acetolactate + NADH + H(+)</text>
        <dbReference type="Rhea" id="RHEA:30627"/>
        <dbReference type="ChEBI" id="CHEBI:15378"/>
        <dbReference type="ChEBI" id="CHEBI:49072"/>
        <dbReference type="ChEBI" id="CHEBI:57540"/>
        <dbReference type="ChEBI" id="CHEBI:57945"/>
        <dbReference type="ChEBI" id="CHEBI:58476"/>
        <dbReference type="EC" id="1.1.1.383"/>
    </reaction>
</comment>
<evidence type="ECO:0000256" key="3">
    <source>
        <dbReference type="ARBA" id="ARBA00010318"/>
    </source>
</evidence>
<evidence type="ECO:0000259" key="14">
    <source>
        <dbReference type="PROSITE" id="PS51850"/>
    </source>
</evidence>
<dbReference type="Pfam" id="PF01450">
    <property type="entry name" value="KARI_C"/>
    <property type="match status" value="1"/>
</dbReference>
<dbReference type="InterPro" id="IPR013023">
    <property type="entry name" value="KARI"/>
</dbReference>
<dbReference type="SUPFAM" id="SSF48179">
    <property type="entry name" value="6-phosphogluconate dehydrogenase C-terminal domain-like"/>
    <property type="match status" value="1"/>
</dbReference>
<dbReference type="NCBIfam" id="NF004017">
    <property type="entry name" value="PRK05479.1"/>
    <property type="match status" value="1"/>
</dbReference>
<evidence type="ECO:0000256" key="9">
    <source>
        <dbReference type="ARBA" id="ARBA00050504"/>
    </source>
</evidence>
<evidence type="ECO:0000256" key="2">
    <source>
        <dbReference type="ARBA" id="ARBA00004885"/>
    </source>
</evidence>
<comment type="caution">
    <text evidence="12">Lacks conserved residue(s) required for the propagation of feature annotation.</text>
</comment>
<dbReference type="PANTHER" id="PTHR21371:SF1">
    <property type="entry name" value="KETOL-ACID REDUCTOISOMERASE, MITOCHONDRIAL"/>
    <property type="match status" value="1"/>
</dbReference>
<feature type="binding site" evidence="12 13">
    <location>
        <position position="205"/>
    </location>
    <ligand>
        <name>Mg(2+)</name>
        <dbReference type="ChEBI" id="CHEBI:18420"/>
        <label>2</label>
    </ligand>
</feature>
<dbReference type="InterPro" id="IPR008927">
    <property type="entry name" value="6-PGluconate_DH-like_C_sf"/>
</dbReference>
<dbReference type="GO" id="GO:0016853">
    <property type="term" value="F:isomerase activity"/>
    <property type="evidence" value="ECO:0007669"/>
    <property type="project" value="UniProtKB-KW"/>
</dbReference>
<dbReference type="GO" id="GO:0009097">
    <property type="term" value="P:isoleucine biosynthetic process"/>
    <property type="evidence" value="ECO:0007669"/>
    <property type="project" value="UniProtKB-UniRule"/>
</dbReference>
<dbReference type="UniPathway" id="UPA00047">
    <property type="reaction ID" value="UER00056"/>
</dbReference>
<dbReference type="AlphaFoldDB" id="A8AA38"/>
<comment type="function">
    <text evidence="11">Involved in the biosynthesis of branched-chain amino acids (BCAA). Catalyzes an alkyl-migration followed by a ketol-acid reduction of (S)-2-acetolactate (S2AL) to yield (R)-2,3-dihydroxy-isovalerate. In the isomerase reaction, S2AL is rearranged via a Mg-dependent methyl migration to produce 3-hydroxy-3-methyl-2-ketobutyrate (HMKB). In the reductase reaction, this 2-ketoacid undergoes a metal-dependent reduction by NADPH or NADH to yield (R)-2,3-dihydroxy-isovalerate.</text>
</comment>
<dbReference type="OrthoDB" id="6064at2157"/>
<dbReference type="Gene3D" id="6.10.240.10">
    <property type="match status" value="1"/>
</dbReference>
<feature type="binding site" evidence="12 13">
    <location>
        <position position="266"/>
    </location>
    <ligand>
        <name>substrate</name>
    </ligand>
</feature>
<keyword evidence="4 12" id="KW-0028">Amino-acid biosynthesis</keyword>
<dbReference type="Gene3D" id="3.40.50.720">
    <property type="entry name" value="NAD(P)-binding Rossmann-like Domain"/>
    <property type="match status" value="1"/>
</dbReference>
<comment type="function">
    <text evidence="12">Involved in the biosynthesis of branched-chain amino acids (BCAA). Catalyzes an alkyl-migration followed by a ketol-acid reduction of (S)-2-acetolactate (S2AL) to yield (R)-2,3-dihydroxy-isovalerate. In the isomerase reaction, S2AL is rearranged via a Mg-dependent methyl migration to produce 3-hydroxy-3-methyl-2-ketobutyrate (HMKB). In the reductase reaction, this 2-ketoacid undergoes a metal-dependent reduction by NADPH to yield (R)-2,3-dihydroxy-isovalerate.</text>
</comment>
<dbReference type="UniPathway" id="UPA00049">
    <property type="reaction ID" value="UER00060"/>
</dbReference>